<dbReference type="SUPFAM" id="SSF57845">
    <property type="entry name" value="B-box zinc-binding domain"/>
    <property type="match status" value="1"/>
</dbReference>
<dbReference type="Pfam" id="PF00622">
    <property type="entry name" value="SPRY"/>
    <property type="match status" value="1"/>
</dbReference>
<comment type="caution">
    <text evidence="12">The sequence shown here is derived from an EMBL/GenBank/DDBJ whole genome shotgun (WGS) entry which is preliminary data.</text>
</comment>
<evidence type="ECO:0000256" key="4">
    <source>
        <dbReference type="ARBA" id="ARBA00022833"/>
    </source>
</evidence>
<dbReference type="SMART" id="SM00336">
    <property type="entry name" value="BBOX"/>
    <property type="match status" value="1"/>
</dbReference>
<dbReference type="FunFam" id="2.60.120.920:FF:000004">
    <property type="entry name" value="Butyrophilin subfamily 1 member A1"/>
    <property type="match status" value="1"/>
</dbReference>
<dbReference type="PROSITE" id="PS50089">
    <property type="entry name" value="ZF_RING_2"/>
    <property type="match status" value="1"/>
</dbReference>
<dbReference type="Proteomes" id="UP001221898">
    <property type="component" value="Unassembled WGS sequence"/>
</dbReference>
<evidence type="ECO:0000256" key="6">
    <source>
        <dbReference type="PROSITE-ProRule" id="PRU00024"/>
    </source>
</evidence>
<dbReference type="InterPro" id="IPR013320">
    <property type="entry name" value="ConA-like_dom_sf"/>
</dbReference>
<protein>
    <submittedName>
        <fullName evidence="12">Uncharacterized protein</fullName>
    </submittedName>
</protein>
<dbReference type="InterPro" id="IPR000315">
    <property type="entry name" value="Znf_B-box"/>
</dbReference>
<dbReference type="SUPFAM" id="SSF57850">
    <property type="entry name" value="RING/U-box"/>
    <property type="match status" value="1"/>
</dbReference>
<gene>
    <name evidence="12" type="ORF">AAFF_G00277490</name>
</gene>
<dbReference type="Pfam" id="PF25600">
    <property type="entry name" value="TRIM_CC"/>
    <property type="match status" value="1"/>
</dbReference>
<dbReference type="InterPro" id="IPR001841">
    <property type="entry name" value="Znf_RING"/>
</dbReference>
<evidence type="ECO:0000256" key="1">
    <source>
        <dbReference type="ARBA" id="ARBA00022588"/>
    </source>
</evidence>
<evidence type="ECO:0000259" key="9">
    <source>
        <dbReference type="PROSITE" id="PS50089"/>
    </source>
</evidence>
<dbReference type="GO" id="GO:0005737">
    <property type="term" value="C:cytoplasm"/>
    <property type="evidence" value="ECO:0007669"/>
    <property type="project" value="UniProtKB-ARBA"/>
</dbReference>
<dbReference type="AlphaFoldDB" id="A0AAD7RA83"/>
<reference evidence="12" key="1">
    <citation type="journal article" date="2023" name="Science">
        <title>Genome structures resolve the early diversification of teleost fishes.</title>
        <authorList>
            <person name="Parey E."/>
            <person name="Louis A."/>
            <person name="Montfort J."/>
            <person name="Bouchez O."/>
            <person name="Roques C."/>
            <person name="Iampietro C."/>
            <person name="Lluch J."/>
            <person name="Castinel A."/>
            <person name="Donnadieu C."/>
            <person name="Desvignes T."/>
            <person name="Floi Bucao C."/>
            <person name="Jouanno E."/>
            <person name="Wen M."/>
            <person name="Mejri S."/>
            <person name="Dirks R."/>
            <person name="Jansen H."/>
            <person name="Henkel C."/>
            <person name="Chen W.J."/>
            <person name="Zahm M."/>
            <person name="Cabau C."/>
            <person name="Klopp C."/>
            <person name="Thompson A.W."/>
            <person name="Robinson-Rechavi M."/>
            <person name="Braasch I."/>
            <person name="Lecointre G."/>
            <person name="Bobe J."/>
            <person name="Postlethwait J.H."/>
            <person name="Berthelot C."/>
            <person name="Roest Crollius H."/>
            <person name="Guiguen Y."/>
        </authorList>
    </citation>
    <scope>NUCLEOTIDE SEQUENCE</scope>
    <source>
        <strain evidence="12">NC1722</strain>
    </source>
</reference>
<dbReference type="SMART" id="SM00184">
    <property type="entry name" value="RING"/>
    <property type="match status" value="1"/>
</dbReference>
<dbReference type="PRINTS" id="PR01407">
    <property type="entry name" value="BUTYPHLNCDUF"/>
</dbReference>
<keyword evidence="4" id="KW-0862">Zinc</keyword>
<evidence type="ECO:0000313" key="13">
    <source>
        <dbReference type="Proteomes" id="UP001221898"/>
    </source>
</evidence>
<dbReference type="PROSITE" id="PS50188">
    <property type="entry name" value="B302_SPRY"/>
    <property type="match status" value="1"/>
</dbReference>
<feature type="domain" description="RING-type" evidence="9">
    <location>
        <begin position="24"/>
        <end position="64"/>
    </location>
</feature>
<evidence type="ECO:0000256" key="2">
    <source>
        <dbReference type="ARBA" id="ARBA00022723"/>
    </source>
</evidence>
<dbReference type="InterPro" id="IPR001870">
    <property type="entry name" value="B30.2/SPRY"/>
</dbReference>
<dbReference type="PROSITE" id="PS50119">
    <property type="entry name" value="ZF_BBOX"/>
    <property type="match status" value="1"/>
</dbReference>
<evidence type="ECO:0000256" key="8">
    <source>
        <dbReference type="SAM" id="MobiDB-lite"/>
    </source>
</evidence>
<dbReference type="GO" id="GO:0008270">
    <property type="term" value="F:zinc ion binding"/>
    <property type="evidence" value="ECO:0007669"/>
    <property type="project" value="UniProtKB-KW"/>
</dbReference>
<keyword evidence="2" id="KW-0479">Metal-binding</keyword>
<dbReference type="Pfam" id="PF13445">
    <property type="entry name" value="zf-RING_UBOX"/>
    <property type="match status" value="1"/>
</dbReference>
<evidence type="ECO:0000259" key="10">
    <source>
        <dbReference type="PROSITE" id="PS50119"/>
    </source>
</evidence>
<dbReference type="InterPro" id="IPR013083">
    <property type="entry name" value="Znf_RING/FYVE/PHD"/>
</dbReference>
<organism evidence="12 13">
    <name type="scientific">Aldrovandia affinis</name>
    <dbReference type="NCBI Taxonomy" id="143900"/>
    <lineage>
        <taxon>Eukaryota</taxon>
        <taxon>Metazoa</taxon>
        <taxon>Chordata</taxon>
        <taxon>Craniata</taxon>
        <taxon>Vertebrata</taxon>
        <taxon>Euteleostomi</taxon>
        <taxon>Actinopterygii</taxon>
        <taxon>Neopterygii</taxon>
        <taxon>Teleostei</taxon>
        <taxon>Notacanthiformes</taxon>
        <taxon>Halosauridae</taxon>
        <taxon>Aldrovandia</taxon>
    </lineage>
</organism>
<dbReference type="CDD" id="cd13733">
    <property type="entry name" value="SPRY_PRY_C-I_1"/>
    <property type="match status" value="1"/>
</dbReference>
<keyword evidence="3 6" id="KW-0863">Zinc-finger</keyword>
<evidence type="ECO:0000313" key="12">
    <source>
        <dbReference type="EMBL" id="KAJ8372741.1"/>
    </source>
</evidence>
<dbReference type="SMART" id="SM00449">
    <property type="entry name" value="SPRY"/>
    <property type="match status" value="1"/>
</dbReference>
<feature type="domain" description="B30.2/SPRY" evidence="11">
    <location>
        <begin position="374"/>
        <end position="568"/>
    </location>
</feature>
<dbReference type="EMBL" id="JAINUG010000388">
    <property type="protein sequence ID" value="KAJ8372741.1"/>
    <property type="molecule type" value="Genomic_DNA"/>
</dbReference>
<keyword evidence="13" id="KW-1185">Reference proteome</keyword>
<dbReference type="InterPro" id="IPR017907">
    <property type="entry name" value="Znf_RING_CS"/>
</dbReference>
<keyword evidence="5" id="KW-0391">Immunity</keyword>
<dbReference type="SUPFAM" id="SSF49899">
    <property type="entry name" value="Concanavalin A-like lectins/glucanases"/>
    <property type="match status" value="1"/>
</dbReference>
<feature type="coiled-coil region" evidence="7">
    <location>
        <begin position="273"/>
        <end position="325"/>
    </location>
</feature>
<dbReference type="InterPro" id="IPR003879">
    <property type="entry name" value="Butyrophylin_SPRY"/>
</dbReference>
<dbReference type="InterPro" id="IPR006574">
    <property type="entry name" value="PRY"/>
</dbReference>
<dbReference type="InterPro" id="IPR058030">
    <property type="entry name" value="TRIM8/14/16/25/29/45/65_CC"/>
</dbReference>
<dbReference type="Pfam" id="PF13765">
    <property type="entry name" value="PRY"/>
    <property type="match status" value="1"/>
</dbReference>
<accession>A0AAD7RA83</accession>
<dbReference type="Gene3D" id="3.30.160.60">
    <property type="entry name" value="Classic Zinc Finger"/>
    <property type="match status" value="1"/>
</dbReference>
<keyword evidence="7" id="KW-0175">Coiled coil</keyword>
<dbReference type="Pfam" id="PF00643">
    <property type="entry name" value="zf-B_box"/>
    <property type="match status" value="1"/>
</dbReference>
<dbReference type="InterPro" id="IPR051051">
    <property type="entry name" value="E3_ubiq-ligase_TRIM/RNF"/>
</dbReference>
<dbReference type="SMART" id="SM00589">
    <property type="entry name" value="PRY"/>
    <property type="match status" value="1"/>
</dbReference>
<dbReference type="Gene3D" id="2.60.120.920">
    <property type="match status" value="1"/>
</dbReference>
<dbReference type="PROSITE" id="PS00518">
    <property type="entry name" value="ZF_RING_1"/>
    <property type="match status" value="1"/>
</dbReference>
<dbReference type="GO" id="GO:0045087">
    <property type="term" value="P:innate immune response"/>
    <property type="evidence" value="ECO:0007669"/>
    <property type="project" value="UniProtKB-KW"/>
</dbReference>
<name>A0AAD7RA83_9TELE</name>
<dbReference type="InterPro" id="IPR003877">
    <property type="entry name" value="SPRY_dom"/>
</dbReference>
<feature type="domain" description="B box-type" evidence="10">
    <location>
        <begin position="175"/>
        <end position="215"/>
    </location>
</feature>
<dbReference type="PANTHER" id="PTHR25465:SF49">
    <property type="entry name" value="BLOODTHIRSTY-RELATED GENE FAMILY, MEMBER 1-RELATED"/>
    <property type="match status" value="1"/>
</dbReference>
<evidence type="ECO:0000259" key="11">
    <source>
        <dbReference type="PROSITE" id="PS50188"/>
    </source>
</evidence>
<keyword evidence="1" id="KW-0399">Innate immunity</keyword>
<feature type="region of interest" description="Disordered" evidence="8">
    <location>
        <begin position="84"/>
        <end position="137"/>
    </location>
</feature>
<sequence length="579" mass="65333">MQSPSTAAGMSSPSSILSEEQCHCSICLDVFTSPVSLPCGHSFCMGCIGGYWRSSAPCQCPMCKKAFFKRPDIGVNTVLRDIAEQLRGAPPTPPTPRRPEPSDTEEEEEGPRADGSGAPAAEDWPEQSAQGGEGVAGAWPGERAWLGAWPGEREHLQSHSARFTKHKLIPPVSNLQDRMCRKHERLLELFCRSDQTCVCVLCIETDHRSHFTVSAERAWTEKRAHLKKTEAEVQQMMQDRQRKVQEIRECVELSRSSTQREIEDSVEVFSALMRSIEIRQAKLTEEMEEKQRALEQRAEGLIKDLEQELTELQKRNTELEKLSNTEDHLHFLQSFPALCTPPPTKDWSDASVHTDVCVGSVRRAVTQLAHSLTEQVDKLVEMELKRIQKYAVGVTLDSLTASPWLQLSEDGRQVRHAGTWQALPDVPQRFDTVVIVLGKEAFACGRRYWEVQVGEKDDWYLGVAKASVNRKGRIAVSTGHGYWALAMKGGQEYRASCTPPITLRLHPRPRLVGVYLDYEEGQLSFYDVEARSHIYTFRDTFSEPLYPFFYLYCCDKASDCLTVCPVTLKPKTSAHLTFI</sequence>
<evidence type="ECO:0000256" key="7">
    <source>
        <dbReference type="SAM" id="Coils"/>
    </source>
</evidence>
<dbReference type="InterPro" id="IPR027370">
    <property type="entry name" value="Znf-RING_euk"/>
</dbReference>
<proteinExistence type="predicted"/>
<dbReference type="CDD" id="cd19769">
    <property type="entry name" value="Bbox2_TRIM16-like"/>
    <property type="match status" value="1"/>
</dbReference>
<evidence type="ECO:0000256" key="5">
    <source>
        <dbReference type="ARBA" id="ARBA00022859"/>
    </source>
</evidence>
<evidence type="ECO:0000256" key="3">
    <source>
        <dbReference type="ARBA" id="ARBA00022771"/>
    </source>
</evidence>
<dbReference type="PANTHER" id="PTHR25465">
    <property type="entry name" value="B-BOX DOMAIN CONTAINING"/>
    <property type="match status" value="1"/>
</dbReference>
<dbReference type="Gene3D" id="3.30.40.10">
    <property type="entry name" value="Zinc/RING finger domain, C3HC4 (zinc finger)"/>
    <property type="match status" value="1"/>
</dbReference>
<dbReference type="InterPro" id="IPR043136">
    <property type="entry name" value="B30.2/SPRY_sf"/>
</dbReference>